<dbReference type="SMART" id="SM00028">
    <property type="entry name" value="TPR"/>
    <property type="match status" value="4"/>
</dbReference>
<evidence type="ECO:0000256" key="1">
    <source>
        <dbReference type="ARBA" id="ARBA00022679"/>
    </source>
</evidence>
<dbReference type="STRING" id="666685.R2APBS1_1156"/>
<gene>
    <name evidence="3" type="ORF">R2APBS1_1156</name>
</gene>
<dbReference type="PANTHER" id="PTHR12788">
    <property type="entry name" value="PROTEIN-TYROSINE SULFOTRANSFERASE 2"/>
    <property type="match status" value="1"/>
</dbReference>
<dbReference type="Gene3D" id="1.25.40.10">
    <property type="entry name" value="Tetratricopeptide repeat domain"/>
    <property type="match status" value="2"/>
</dbReference>
<dbReference type="InterPro" id="IPR027417">
    <property type="entry name" value="P-loop_NTPase"/>
</dbReference>
<dbReference type="Pfam" id="PF13432">
    <property type="entry name" value="TPR_16"/>
    <property type="match status" value="1"/>
</dbReference>
<name>M4NCA9_9GAMM</name>
<sequence length="538" mass="58798">MPTPTVEHHPSRGAEPRLDGLAPAALPHLQAAAHAIRDGAEAVARQALDAALALAPAHPELLRMLGLLHARAQRHAEACAALQQAVAQWPDYALAHADLGNAQLAAGEADAAFASWRRACALAPHAPMPWFNLGRNLQLHGDTAAAIEALEQAHALAPEFLPALILLGDALVHTGRFDDAAARYRAALALHPACGDAWRGLANIKTRPLPDADRERLTAALRLPGLNPADRIAMGFALGKVCEDQQRYEQAFAALDQANAALRQLHPWNAAAFRAHADALFAASSGLPTARDPALGHEAIFIVGLPRSGSTLFEQILAAHPEVEGASELPDLEQVLGEESARRRQPLLQWFATATGDDWQRLGRRYLERTARWRAHKPRHTDKLPSNWLLAGVLGAMLPGARIVDARRDALEAGWSCYKQQFYRLPHFACTLTDIAAYLRDYQRIMDAWQAAEPQRIRLQRYEALLAEPEREIRALLAFCGLPFDPACLAYHQASRSVRTASAAQVRQPLQRDTARADRYGARLDPLRLGLGLPMLGR</sequence>
<dbReference type="InterPro" id="IPR011990">
    <property type="entry name" value="TPR-like_helical_dom_sf"/>
</dbReference>
<dbReference type="OrthoDB" id="9766687at2"/>
<dbReference type="PROSITE" id="PS50005">
    <property type="entry name" value="TPR"/>
    <property type="match status" value="2"/>
</dbReference>
<dbReference type="PANTHER" id="PTHR12788:SF10">
    <property type="entry name" value="PROTEIN-TYROSINE SULFOTRANSFERASE"/>
    <property type="match status" value="1"/>
</dbReference>
<proteinExistence type="predicted"/>
<dbReference type="InterPro" id="IPR026634">
    <property type="entry name" value="TPST-like"/>
</dbReference>
<keyword evidence="1 3" id="KW-0808">Transferase</keyword>
<dbReference type="Pfam" id="PF13469">
    <property type="entry name" value="Sulfotransfer_3"/>
    <property type="match status" value="1"/>
</dbReference>
<dbReference type="eggNOG" id="COG0457">
    <property type="taxonomic scope" value="Bacteria"/>
</dbReference>
<accession>M4NCA9</accession>
<dbReference type="HOGENOM" id="CLU_017034_1_0_6"/>
<reference evidence="3 4" key="1">
    <citation type="submission" date="2012-04" db="EMBL/GenBank/DDBJ databases">
        <title>Complete genome of Rhodanobacter sp. 2APBS1.</title>
        <authorList>
            <consortium name="US DOE Joint Genome Institute"/>
            <person name="Huntemann M."/>
            <person name="Wei C.-L."/>
            <person name="Han J."/>
            <person name="Detter J.C."/>
            <person name="Han C."/>
            <person name="Tapia R."/>
            <person name="Munk A.C.C."/>
            <person name="Chen A."/>
            <person name="Krypides N."/>
            <person name="Mavromatis K."/>
            <person name="Markowitz V."/>
            <person name="Szeto E."/>
            <person name="Ivanova N."/>
            <person name="Mikhailova N."/>
            <person name="Ovchinnikova G."/>
            <person name="Pagani I."/>
            <person name="Pati A."/>
            <person name="Goodwin L."/>
            <person name="Peters L."/>
            <person name="Pitluck S."/>
            <person name="Woyke T."/>
            <person name="Prakash O."/>
            <person name="Elkins J."/>
            <person name="Brown S."/>
            <person name="Palumbo A."/>
            <person name="Hemme C."/>
            <person name="Zhou J."/>
            <person name="Watson D."/>
            <person name="Jardine P."/>
            <person name="Kostka J."/>
            <person name="Green S."/>
        </authorList>
    </citation>
    <scope>NUCLEOTIDE SEQUENCE [LARGE SCALE GENOMIC DNA]</scope>
    <source>
        <strain evidence="3 4">2APBS1</strain>
    </source>
</reference>
<dbReference type="SUPFAM" id="SSF52540">
    <property type="entry name" value="P-loop containing nucleoside triphosphate hydrolases"/>
    <property type="match status" value="1"/>
</dbReference>
<dbReference type="SUPFAM" id="SSF48452">
    <property type="entry name" value="TPR-like"/>
    <property type="match status" value="1"/>
</dbReference>
<dbReference type="Pfam" id="PF14559">
    <property type="entry name" value="TPR_19"/>
    <property type="match status" value="1"/>
</dbReference>
<organism evidence="3 4">
    <name type="scientific">Rhodanobacter denitrificans</name>
    <dbReference type="NCBI Taxonomy" id="666685"/>
    <lineage>
        <taxon>Bacteria</taxon>
        <taxon>Pseudomonadati</taxon>
        <taxon>Pseudomonadota</taxon>
        <taxon>Gammaproteobacteria</taxon>
        <taxon>Lysobacterales</taxon>
        <taxon>Rhodanobacteraceae</taxon>
        <taxon>Rhodanobacter</taxon>
    </lineage>
</organism>
<keyword evidence="2" id="KW-0802">TPR repeat</keyword>
<feature type="repeat" description="TPR" evidence="2">
    <location>
        <begin position="161"/>
        <end position="194"/>
    </location>
</feature>
<evidence type="ECO:0000313" key="3">
    <source>
        <dbReference type="EMBL" id="AGG88310.1"/>
    </source>
</evidence>
<evidence type="ECO:0000256" key="2">
    <source>
        <dbReference type="PROSITE-ProRule" id="PRU00339"/>
    </source>
</evidence>
<evidence type="ECO:0000313" key="4">
    <source>
        <dbReference type="Proteomes" id="UP000011859"/>
    </source>
</evidence>
<dbReference type="AlphaFoldDB" id="M4NCA9"/>
<feature type="repeat" description="TPR" evidence="2">
    <location>
        <begin position="127"/>
        <end position="160"/>
    </location>
</feature>
<dbReference type="EMBL" id="CP003470">
    <property type="protein sequence ID" value="AGG88310.1"/>
    <property type="molecule type" value="Genomic_DNA"/>
</dbReference>
<dbReference type="RefSeq" id="WP_015447184.1">
    <property type="nucleotide sequence ID" value="NC_020541.1"/>
</dbReference>
<protein>
    <submittedName>
        <fullName evidence="3">Sulfotransferase family protein</fullName>
    </submittedName>
</protein>
<dbReference type="KEGG" id="rhd:R2APBS1_1156"/>
<keyword evidence="4" id="KW-1185">Reference proteome</keyword>
<dbReference type="Proteomes" id="UP000011859">
    <property type="component" value="Chromosome"/>
</dbReference>
<dbReference type="Gene3D" id="3.40.50.300">
    <property type="entry name" value="P-loop containing nucleotide triphosphate hydrolases"/>
    <property type="match status" value="1"/>
</dbReference>
<dbReference type="GO" id="GO:0008476">
    <property type="term" value="F:protein-tyrosine sulfotransferase activity"/>
    <property type="evidence" value="ECO:0007669"/>
    <property type="project" value="InterPro"/>
</dbReference>
<dbReference type="InterPro" id="IPR019734">
    <property type="entry name" value="TPR_rpt"/>
</dbReference>